<evidence type="ECO:0000313" key="2">
    <source>
        <dbReference type="Proteomes" id="UP001732700"/>
    </source>
</evidence>
<reference evidence="1" key="2">
    <citation type="submission" date="2025-09" db="UniProtKB">
        <authorList>
            <consortium name="EnsemblPlants"/>
        </authorList>
    </citation>
    <scope>IDENTIFICATION</scope>
</reference>
<sequence length="132" mass="13697">MRLAAAILILLAVVACAGAASALGLEKPAVVAGAASAPGLKKTPAVNVVLPADTHGPMLGRFAALVYSLSRNVRLTCTGVSGVEQQPEKGGVTYRLVLTATDARGATNTYRVVVWGIPKTAQWMLLQFKLIN</sequence>
<proteinExistence type="predicted"/>
<evidence type="ECO:0000313" key="1">
    <source>
        <dbReference type="EnsemblPlants" id="AVESA.00010b.r2.4CG1278040.1.CDS.1"/>
    </source>
</evidence>
<reference evidence="1" key="1">
    <citation type="submission" date="2021-05" db="EMBL/GenBank/DDBJ databases">
        <authorList>
            <person name="Scholz U."/>
            <person name="Mascher M."/>
            <person name="Fiebig A."/>
        </authorList>
    </citation>
    <scope>NUCLEOTIDE SEQUENCE [LARGE SCALE GENOMIC DNA]</scope>
</reference>
<protein>
    <submittedName>
        <fullName evidence="1">Uncharacterized protein</fullName>
    </submittedName>
</protein>
<name>A0ACD5WWW0_AVESA</name>
<accession>A0ACD5WWW0</accession>
<keyword evidence="2" id="KW-1185">Reference proteome</keyword>
<dbReference type="Proteomes" id="UP001732700">
    <property type="component" value="Chromosome 4C"/>
</dbReference>
<organism evidence="1 2">
    <name type="scientific">Avena sativa</name>
    <name type="common">Oat</name>
    <dbReference type="NCBI Taxonomy" id="4498"/>
    <lineage>
        <taxon>Eukaryota</taxon>
        <taxon>Viridiplantae</taxon>
        <taxon>Streptophyta</taxon>
        <taxon>Embryophyta</taxon>
        <taxon>Tracheophyta</taxon>
        <taxon>Spermatophyta</taxon>
        <taxon>Magnoliopsida</taxon>
        <taxon>Liliopsida</taxon>
        <taxon>Poales</taxon>
        <taxon>Poaceae</taxon>
        <taxon>BOP clade</taxon>
        <taxon>Pooideae</taxon>
        <taxon>Poodae</taxon>
        <taxon>Poeae</taxon>
        <taxon>Poeae Chloroplast Group 1 (Aveneae type)</taxon>
        <taxon>Aveninae</taxon>
        <taxon>Avena</taxon>
    </lineage>
</organism>
<dbReference type="EnsemblPlants" id="AVESA.00010b.r2.4CG1278040.1">
    <property type="protein sequence ID" value="AVESA.00010b.r2.4CG1278040.1.CDS.1"/>
    <property type="gene ID" value="AVESA.00010b.r2.4CG1278040"/>
</dbReference>